<dbReference type="InterPro" id="IPR023210">
    <property type="entry name" value="NADP_OxRdtase_dom"/>
</dbReference>
<organism evidence="5 6">
    <name type="scientific">Lachnoanaerobaculum saburreum DSM 3986</name>
    <dbReference type="NCBI Taxonomy" id="887325"/>
    <lineage>
        <taxon>Bacteria</taxon>
        <taxon>Bacillati</taxon>
        <taxon>Bacillota</taxon>
        <taxon>Clostridia</taxon>
        <taxon>Lachnospirales</taxon>
        <taxon>Lachnospiraceae</taxon>
        <taxon>Lachnoanaerobaculum</taxon>
    </lineage>
</organism>
<protein>
    <submittedName>
        <fullName evidence="5">Oxidoreductase, aldo/keto reductase family protein</fullName>
    </submittedName>
</protein>
<dbReference type="HOGENOM" id="CLU_023205_2_3_9"/>
<evidence type="ECO:0000256" key="1">
    <source>
        <dbReference type="PIRSR" id="PIRSR000097-1"/>
    </source>
</evidence>
<feature type="site" description="Lowers pKa of active site Tyr" evidence="3">
    <location>
        <position position="80"/>
    </location>
</feature>
<dbReference type="PRINTS" id="PR00069">
    <property type="entry name" value="ALDKETRDTASE"/>
</dbReference>
<dbReference type="PANTHER" id="PTHR43638:SF3">
    <property type="entry name" value="ALDEHYDE REDUCTASE"/>
    <property type="match status" value="1"/>
</dbReference>
<dbReference type="Proteomes" id="UP000003434">
    <property type="component" value="Unassembled WGS sequence"/>
</dbReference>
<sequence length="284" mass="32062">MNNTVKLKNGVVVPALGQGTWYLGESKAKRKDEIEAIQTGIDLGMTLIDTAEMYGSGRSEELVGEAIKDFDREKLFLVSKVLPSNANRANMRRACENSIKRMKVSYLDLYLYHWRGSTPLRETVECLEELVKEGLIKSWGVSNFDIDDMEELYNIPNGKNCMVNQVLYHTGSRGIEYSLLPWMIENDVNLMSYCPLAQAGSLRRGLFNSEVLKKIAKKHECDITQVMLAWNIRNGKTIAIPRTGNKSHTILNAGADKILLDEDDFKAIDSVFTPPTRKEPLDIQ</sequence>
<proteinExistence type="predicted"/>
<dbReference type="eggNOG" id="COG0656">
    <property type="taxonomic scope" value="Bacteria"/>
</dbReference>
<dbReference type="InterPro" id="IPR020471">
    <property type="entry name" value="AKR"/>
</dbReference>
<name>E6LQQ4_9FIRM</name>
<feature type="domain" description="NADP-dependent oxidoreductase" evidence="4">
    <location>
        <begin position="16"/>
        <end position="271"/>
    </location>
</feature>
<dbReference type="Gene3D" id="3.20.20.100">
    <property type="entry name" value="NADP-dependent oxidoreductase domain"/>
    <property type="match status" value="1"/>
</dbReference>
<evidence type="ECO:0000256" key="2">
    <source>
        <dbReference type="PIRSR" id="PIRSR000097-2"/>
    </source>
</evidence>
<evidence type="ECO:0000256" key="3">
    <source>
        <dbReference type="PIRSR" id="PIRSR000097-3"/>
    </source>
</evidence>
<gene>
    <name evidence="5" type="ORF">HMPREF0381_2289</name>
</gene>
<evidence type="ECO:0000259" key="4">
    <source>
        <dbReference type="Pfam" id="PF00248"/>
    </source>
</evidence>
<accession>E6LQQ4</accession>
<feature type="active site" description="Proton donor" evidence="1">
    <location>
        <position position="54"/>
    </location>
</feature>
<dbReference type="CDD" id="cd19138">
    <property type="entry name" value="AKR_YeaE"/>
    <property type="match status" value="1"/>
</dbReference>
<dbReference type="RefSeq" id="WP_008752053.1">
    <property type="nucleotide sequence ID" value="NZ_GL622296.1"/>
</dbReference>
<dbReference type="Pfam" id="PF00248">
    <property type="entry name" value="Aldo_ket_red"/>
    <property type="match status" value="1"/>
</dbReference>
<evidence type="ECO:0000313" key="5">
    <source>
        <dbReference type="EMBL" id="EFU75816.1"/>
    </source>
</evidence>
<reference evidence="5 6" key="1">
    <citation type="submission" date="2010-12" db="EMBL/GenBank/DDBJ databases">
        <authorList>
            <person name="Muzny D."/>
            <person name="Qin X."/>
            <person name="Deng J."/>
            <person name="Jiang H."/>
            <person name="Liu Y."/>
            <person name="Qu J."/>
            <person name="Song X.-Z."/>
            <person name="Zhang L."/>
            <person name="Thornton R."/>
            <person name="Coyle M."/>
            <person name="Francisco L."/>
            <person name="Jackson L."/>
            <person name="Javaid M."/>
            <person name="Korchina V."/>
            <person name="Kovar C."/>
            <person name="Mata R."/>
            <person name="Mathew T."/>
            <person name="Ngo R."/>
            <person name="Nguyen L."/>
            <person name="Nguyen N."/>
            <person name="Okwuonu G."/>
            <person name="Ongeri F."/>
            <person name="Pham C."/>
            <person name="Simmons D."/>
            <person name="Wilczek-Boney K."/>
            <person name="Hale W."/>
            <person name="Jakkamsetti A."/>
            <person name="Pham P."/>
            <person name="Ruth R."/>
            <person name="San Lucas F."/>
            <person name="Warren J."/>
            <person name="Zhang J."/>
            <person name="Zhao Z."/>
            <person name="Zhou C."/>
            <person name="Zhu D."/>
            <person name="Lee S."/>
            <person name="Bess C."/>
            <person name="Blankenburg K."/>
            <person name="Forbes L."/>
            <person name="Fu Q."/>
            <person name="Gubbala S."/>
            <person name="Hirani K."/>
            <person name="Jayaseelan J.C."/>
            <person name="Lara F."/>
            <person name="Munidasa M."/>
            <person name="Palculict T."/>
            <person name="Patil S."/>
            <person name="Pu L.-L."/>
            <person name="Saada N."/>
            <person name="Tang L."/>
            <person name="Weissenberger G."/>
            <person name="Zhu Y."/>
            <person name="Hemphill L."/>
            <person name="Shang Y."/>
            <person name="Youmans B."/>
            <person name="Ayvaz T."/>
            <person name="Ross M."/>
            <person name="Santibanez J."/>
            <person name="Aqrawi P."/>
            <person name="Gross S."/>
            <person name="Joshi V."/>
            <person name="Fowler G."/>
            <person name="Nazareth L."/>
            <person name="Reid J."/>
            <person name="Worley K."/>
            <person name="Petrosino J."/>
            <person name="Highlander S."/>
            <person name="Gibbs R."/>
        </authorList>
    </citation>
    <scope>NUCLEOTIDE SEQUENCE [LARGE SCALE GENOMIC DNA]</scope>
    <source>
        <strain evidence="5 6">DSM 3986</strain>
    </source>
</reference>
<dbReference type="SUPFAM" id="SSF51430">
    <property type="entry name" value="NAD(P)-linked oxidoreductase"/>
    <property type="match status" value="1"/>
</dbReference>
<dbReference type="PIRSF" id="PIRSF000097">
    <property type="entry name" value="AKR"/>
    <property type="match status" value="1"/>
</dbReference>
<dbReference type="GO" id="GO:0016491">
    <property type="term" value="F:oxidoreductase activity"/>
    <property type="evidence" value="ECO:0007669"/>
    <property type="project" value="InterPro"/>
</dbReference>
<dbReference type="PANTHER" id="PTHR43638">
    <property type="entry name" value="OXIDOREDUCTASE, ALDO/KETO REDUCTASE FAMILY PROTEIN"/>
    <property type="match status" value="1"/>
</dbReference>
<comment type="caution">
    <text evidence="5">The sequence shown here is derived from an EMBL/GenBank/DDBJ whole genome shotgun (WGS) entry which is preliminary data.</text>
</comment>
<dbReference type="InterPro" id="IPR036812">
    <property type="entry name" value="NAD(P)_OxRdtase_dom_sf"/>
</dbReference>
<evidence type="ECO:0000313" key="6">
    <source>
        <dbReference type="Proteomes" id="UP000003434"/>
    </source>
</evidence>
<dbReference type="EMBL" id="AEPW01000088">
    <property type="protein sequence ID" value="EFU75816.1"/>
    <property type="molecule type" value="Genomic_DNA"/>
</dbReference>
<dbReference type="AlphaFoldDB" id="E6LQQ4"/>
<feature type="binding site" evidence="2">
    <location>
        <position position="113"/>
    </location>
    <ligand>
        <name>substrate</name>
    </ligand>
</feature>